<organism evidence="1">
    <name type="scientific">uncultured Thermomicrobiales bacterium</name>
    <dbReference type="NCBI Taxonomy" id="1645740"/>
    <lineage>
        <taxon>Bacteria</taxon>
        <taxon>Pseudomonadati</taxon>
        <taxon>Thermomicrobiota</taxon>
        <taxon>Thermomicrobia</taxon>
        <taxon>Thermomicrobiales</taxon>
        <taxon>environmental samples</taxon>
    </lineage>
</organism>
<name>A0A6J4V3U8_9BACT</name>
<evidence type="ECO:0000313" key="1">
    <source>
        <dbReference type="EMBL" id="CAA9566482.1"/>
    </source>
</evidence>
<sequence length="59" mass="6621">MGTVQPDLSSLRRYNRAVSPISPLPQVQEPGQYPTAYRVSYDAQAREYRIALSGLVTRP</sequence>
<gene>
    <name evidence="1" type="ORF">AVDCRST_MAG88-1940</name>
</gene>
<reference evidence="1" key="1">
    <citation type="submission" date="2020-02" db="EMBL/GenBank/DDBJ databases">
        <authorList>
            <person name="Meier V. D."/>
        </authorList>
    </citation>
    <scope>NUCLEOTIDE SEQUENCE</scope>
    <source>
        <strain evidence="1">AVDCRST_MAG88</strain>
    </source>
</reference>
<protein>
    <submittedName>
        <fullName evidence="1">Uncharacterized protein</fullName>
    </submittedName>
</protein>
<dbReference type="EMBL" id="CADCWM010000526">
    <property type="protein sequence ID" value="CAA9566482.1"/>
    <property type="molecule type" value="Genomic_DNA"/>
</dbReference>
<accession>A0A6J4V3U8</accession>
<dbReference type="AlphaFoldDB" id="A0A6J4V3U8"/>
<proteinExistence type="predicted"/>